<dbReference type="Proteomes" id="UP000071065">
    <property type="component" value="Chromosome"/>
</dbReference>
<sequence length="57" mass="6800">MARIRKTAEETVEFLEEVNLIKVTVPIRIFHRVHIPVKMNTYSGKREHLRFPKHCLS</sequence>
<name>A0A142BAQ0_9GAMM</name>
<dbReference type="EMBL" id="CP013251">
    <property type="protein sequence ID" value="AMO55826.1"/>
    <property type="molecule type" value="Genomic_DNA"/>
</dbReference>
<protein>
    <submittedName>
        <fullName evidence="1">Uncharacterized protein</fullName>
    </submittedName>
</protein>
<dbReference type="RefSeq" id="WP_160174030.1">
    <property type="nucleotide sequence ID" value="NZ_CP013251.1"/>
</dbReference>
<dbReference type="AlphaFoldDB" id="A0A142BAQ0"/>
<evidence type="ECO:0000313" key="2">
    <source>
        <dbReference type="Proteomes" id="UP000071065"/>
    </source>
</evidence>
<gene>
    <name evidence="1" type="ORF">EZMO1_1677</name>
</gene>
<evidence type="ECO:0000313" key="1">
    <source>
        <dbReference type="EMBL" id="AMO55826.1"/>
    </source>
</evidence>
<dbReference type="STRING" id="570277.EZMO1_1677"/>
<dbReference type="KEGG" id="emp:EZMO1_1677"/>
<accession>A0A142BAQ0</accession>
<reference evidence="1 2" key="1">
    <citation type="journal article" date="2016" name="Front. Microbiol.">
        <title>Genomic Insight into the Host-Endosymbiont Relationship of Endozoicomonas montiporae CL-33(T) with its Coral Host.</title>
        <authorList>
            <person name="Ding J.-Y."/>
            <person name="Shiu J.-H."/>
            <person name="Chen W.-M."/>
            <person name="Chiang Y.-R."/>
            <person name="Tang S.-L."/>
        </authorList>
    </citation>
    <scope>NUCLEOTIDE SEQUENCE [LARGE SCALE GENOMIC DNA]</scope>
    <source>
        <strain evidence="1 2">CL-33</strain>
    </source>
</reference>
<organism evidence="1 2">
    <name type="scientific">Endozoicomonas montiporae CL-33</name>
    <dbReference type="NCBI Taxonomy" id="570277"/>
    <lineage>
        <taxon>Bacteria</taxon>
        <taxon>Pseudomonadati</taxon>
        <taxon>Pseudomonadota</taxon>
        <taxon>Gammaproteobacteria</taxon>
        <taxon>Oceanospirillales</taxon>
        <taxon>Endozoicomonadaceae</taxon>
        <taxon>Endozoicomonas</taxon>
    </lineage>
</organism>
<dbReference type="PATRIC" id="fig|570277.3.peg.1807"/>
<proteinExistence type="predicted"/>